<evidence type="ECO:0000313" key="2">
    <source>
        <dbReference type="WBParaSite" id="Hba_19417"/>
    </source>
</evidence>
<sequence length="134" mass="15386">MIQLNLIKSKKDLRCEAIADLIKCPPGHDDGSGCIGLSPDSLGQNERDDHCGSKMVFQVLYHWMDNGKFTYCNRHFIDLRLRYVAFSNWMTVLVVLSRMYFNTQRFITVVILKGSPFLYASHYALPTYSGYYSG</sequence>
<organism evidence="1 2">
    <name type="scientific">Heterorhabditis bacteriophora</name>
    <name type="common">Entomopathogenic nematode worm</name>
    <dbReference type="NCBI Taxonomy" id="37862"/>
    <lineage>
        <taxon>Eukaryota</taxon>
        <taxon>Metazoa</taxon>
        <taxon>Ecdysozoa</taxon>
        <taxon>Nematoda</taxon>
        <taxon>Chromadorea</taxon>
        <taxon>Rhabditida</taxon>
        <taxon>Rhabditina</taxon>
        <taxon>Rhabditomorpha</taxon>
        <taxon>Strongyloidea</taxon>
        <taxon>Heterorhabditidae</taxon>
        <taxon>Heterorhabditis</taxon>
    </lineage>
</organism>
<accession>A0A1I7XNQ4</accession>
<evidence type="ECO:0000313" key="1">
    <source>
        <dbReference type="Proteomes" id="UP000095283"/>
    </source>
</evidence>
<reference evidence="2" key="1">
    <citation type="submission" date="2016-11" db="UniProtKB">
        <authorList>
            <consortium name="WormBaseParasite"/>
        </authorList>
    </citation>
    <scope>IDENTIFICATION</scope>
</reference>
<proteinExistence type="predicted"/>
<keyword evidence="1" id="KW-1185">Reference proteome</keyword>
<dbReference type="Proteomes" id="UP000095283">
    <property type="component" value="Unplaced"/>
</dbReference>
<name>A0A1I7XNQ4_HETBA</name>
<dbReference type="WBParaSite" id="Hba_19417">
    <property type="protein sequence ID" value="Hba_19417"/>
    <property type="gene ID" value="Hba_19417"/>
</dbReference>
<protein>
    <submittedName>
        <fullName evidence="2">Innexin</fullName>
    </submittedName>
</protein>
<dbReference type="AlphaFoldDB" id="A0A1I7XNQ4"/>